<gene>
    <name evidence="2" type="ORF">HKX69_00720</name>
</gene>
<feature type="transmembrane region" description="Helical" evidence="1">
    <location>
        <begin position="63"/>
        <end position="84"/>
    </location>
</feature>
<dbReference type="KEGG" id="sarg:HKX69_00720"/>
<accession>A0A6M4PDG4</accession>
<reference evidence="2 3" key="1">
    <citation type="submission" date="2020-05" db="EMBL/GenBank/DDBJ databases">
        <authorList>
            <person name="Li K."/>
        </authorList>
    </citation>
    <scope>NUCLEOTIDE SEQUENCE [LARGE SCALE GENOMIC DNA]</scope>
    <source>
        <strain evidence="3">jing01</strain>
    </source>
</reference>
<evidence type="ECO:0000256" key="1">
    <source>
        <dbReference type="SAM" id="Phobius"/>
    </source>
</evidence>
<name>A0A6M4PDG4_9ACTN</name>
<evidence type="ECO:0008006" key="4">
    <source>
        <dbReference type="Google" id="ProtNLM"/>
    </source>
</evidence>
<feature type="transmembrane region" description="Helical" evidence="1">
    <location>
        <begin position="39"/>
        <end position="57"/>
    </location>
</feature>
<keyword evidence="1" id="KW-0472">Membrane</keyword>
<dbReference type="EMBL" id="CP053189">
    <property type="protein sequence ID" value="QJS08243.1"/>
    <property type="molecule type" value="Genomic_DNA"/>
</dbReference>
<dbReference type="RefSeq" id="WP_171150137.1">
    <property type="nucleotide sequence ID" value="NZ_CP053189.1"/>
</dbReference>
<keyword evidence="1" id="KW-0812">Transmembrane</keyword>
<keyword evidence="1" id="KW-1133">Transmembrane helix</keyword>
<proteinExistence type="predicted"/>
<organism evidence="2 3">
    <name type="scientific">Streptomyces argyrophylli</name>
    <dbReference type="NCBI Taxonomy" id="2726118"/>
    <lineage>
        <taxon>Bacteria</taxon>
        <taxon>Bacillati</taxon>
        <taxon>Actinomycetota</taxon>
        <taxon>Actinomycetes</taxon>
        <taxon>Kitasatosporales</taxon>
        <taxon>Streptomycetaceae</taxon>
        <taxon>Streptomyces</taxon>
    </lineage>
</organism>
<sequence>MTRVRYPDRSVPTSRRSLRRQRVAELRAQGRYGPELREVLPSFLGLGLVLLALVLLAGHLSHAFGLTGLLTCALLSVTVAPAGLRLRRRVLRRRRGRYTAQELARLDDRGLVEATTRMLERDGWRVADLSLRKGDMHLYARDRHGRALDVRFRPAATAEEDARWPETVRATVRPGAERPGRLIVHRGAFSQAETRWASRQTDVHLVDGRRLRRWAAGTPLDSLGRGRGRAREL</sequence>
<keyword evidence="3" id="KW-1185">Reference proteome</keyword>
<evidence type="ECO:0000313" key="3">
    <source>
        <dbReference type="Proteomes" id="UP000502641"/>
    </source>
</evidence>
<evidence type="ECO:0000313" key="2">
    <source>
        <dbReference type="EMBL" id="QJS08243.1"/>
    </source>
</evidence>
<protein>
    <recommendedName>
        <fullName evidence="4">Restriction endonuclease</fullName>
    </recommendedName>
</protein>
<dbReference type="AlphaFoldDB" id="A0A6M4PDG4"/>
<dbReference type="Proteomes" id="UP000502641">
    <property type="component" value="Chromosome"/>
</dbReference>